<dbReference type="OrthoDB" id="77201at2759"/>
<proteinExistence type="predicted"/>
<accession>A0A9P7FWN2</accession>
<evidence type="ECO:0000313" key="1">
    <source>
        <dbReference type="EMBL" id="KAG5638541.1"/>
    </source>
</evidence>
<sequence length="65" mass="7571">MPSTVPASLTDWWCDTSNEYGFVGFSYEVSDCQSLTQLRSEFLDVRQRFNGRYIRLYGACDRKGF</sequence>
<dbReference type="Proteomes" id="UP000717328">
    <property type="component" value="Unassembled WGS sequence"/>
</dbReference>
<comment type="caution">
    <text evidence="1">The sequence shown here is derived from an EMBL/GenBank/DDBJ whole genome shotgun (WGS) entry which is preliminary data.</text>
</comment>
<name>A0A9P7FWN2_9AGAR</name>
<gene>
    <name evidence="1" type="ORF">H0H81_012041</name>
</gene>
<dbReference type="EMBL" id="JABCKI010005757">
    <property type="protein sequence ID" value="KAG5638541.1"/>
    <property type="molecule type" value="Genomic_DNA"/>
</dbReference>
<evidence type="ECO:0000313" key="2">
    <source>
        <dbReference type="Proteomes" id="UP000717328"/>
    </source>
</evidence>
<reference evidence="1" key="2">
    <citation type="submission" date="2021-10" db="EMBL/GenBank/DDBJ databases">
        <title>Phylogenomics reveals ancestral predisposition of the termite-cultivated fungus Termitomyces towards a domesticated lifestyle.</title>
        <authorList>
            <person name="Auxier B."/>
            <person name="Grum-Grzhimaylo A."/>
            <person name="Cardenas M.E."/>
            <person name="Lodge J.D."/>
            <person name="Laessoe T."/>
            <person name="Pedersen O."/>
            <person name="Smith M.E."/>
            <person name="Kuyper T.W."/>
            <person name="Franco-Molano E.A."/>
            <person name="Baroni T.J."/>
            <person name="Aanen D.K."/>
        </authorList>
    </citation>
    <scope>NUCLEOTIDE SEQUENCE</scope>
    <source>
        <strain evidence="1">D49</strain>
    </source>
</reference>
<keyword evidence="2" id="KW-1185">Reference proteome</keyword>
<organism evidence="1 2">
    <name type="scientific">Sphagnurus paluster</name>
    <dbReference type="NCBI Taxonomy" id="117069"/>
    <lineage>
        <taxon>Eukaryota</taxon>
        <taxon>Fungi</taxon>
        <taxon>Dikarya</taxon>
        <taxon>Basidiomycota</taxon>
        <taxon>Agaricomycotina</taxon>
        <taxon>Agaricomycetes</taxon>
        <taxon>Agaricomycetidae</taxon>
        <taxon>Agaricales</taxon>
        <taxon>Tricholomatineae</taxon>
        <taxon>Lyophyllaceae</taxon>
        <taxon>Sphagnurus</taxon>
    </lineage>
</organism>
<protein>
    <submittedName>
        <fullName evidence="1">Uncharacterized protein</fullName>
    </submittedName>
</protein>
<dbReference type="AlphaFoldDB" id="A0A9P7FWN2"/>
<reference evidence="1" key="1">
    <citation type="submission" date="2021-02" db="EMBL/GenBank/DDBJ databases">
        <authorList>
            <person name="Nieuwenhuis M."/>
            <person name="Van De Peppel L.J.J."/>
        </authorList>
    </citation>
    <scope>NUCLEOTIDE SEQUENCE</scope>
    <source>
        <strain evidence="1">D49</strain>
    </source>
</reference>